<dbReference type="Pfam" id="PF00026">
    <property type="entry name" value="Asp"/>
    <property type="match status" value="2"/>
</dbReference>
<feature type="active site" evidence="2">
    <location>
        <position position="103"/>
    </location>
</feature>
<name>A0AAN7C5C9_9PEZI</name>
<dbReference type="Proteomes" id="UP001303760">
    <property type="component" value="Unassembled WGS sequence"/>
</dbReference>
<dbReference type="GO" id="GO:0006508">
    <property type="term" value="P:proteolysis"/>
    <property type="evidence" value="ECO:0007669"/>
    <property type="project" value="InterPro"/>
</dbReference>
<comment type="caution">
    <text evidence="5">The sequence shown here is derived from an EMBL/GenBank/DDBJ whole genome shotgun (WGS) entry which is preliminary data.</text>
</comment>
<gene>
    <name evidence="5" type="ORF">C8A03DRAFT_36906</name>
</gene>
<dbReference type="InterPro" id="IPR001461">
    <property type="entry name" value="Aspartic_peptidase_A1"/>
</dbReference>
<dbReference type="CDD" id="cd05471">
    <property type="entry name" value="pepsin_like"/>
    <property type="match status" value="1"/>
</dbReference>
<dbReference type="PANTHER" id="PTHR47966">
    <property type="entry name" value="BETA-SITE APP-CLEAVING ENZYME, ISOFORM A-RELATED"/>
    <property type="match status" value="1"/>
</dbReference>
<dbReference type="EMBL" id="MU860284">
    <property type="protein sequence ID" value="KAK4235241.1"/>
    <property type="molecule type" value="Genomic_DNA"/>
</dbReference>
<evidence type="ECO:0000259" key="4">
    <source>
        <dbReference type="PROSITE" id="PS51767"/>
    </source>
</evidence>
<evidence type="ECO:0000313" key="6">
    <source>
        <dbReference type="Proteomes" id="UP001303760"/>
    </source>
</evidence>
<protein>
    <recommendedName>
        <fullName evidence="4">Peptidase A1 domain-containing protein</fullName>
    </recommendedName>
</protein>
<dbReference type="InterPro" id="IPR021109">
    <property type="entry name" value="Peptidase_aspartic_dom_sf"/>
</dbReference>
<evidence type="ECO:0000256" key="2">
    <source>
        <dbReference type="PIRSR" id="PIRSR601461-1"/>
    </source>
</evidence>
<feature type="chain" id="PRO_5042830223" description="Peptidase A1 domain-containing protein" evidence="3">
    <location>
        <begin position="21"/>
        <end position="458"/>
    </location>
</feature>
<dbReference type="GO" id="GO:0000324">
    <property type="term" value="C:fungal-type vacuole"/>
    <property type="evidence" value="ECO:0007669"/>
    <property type="project" value="TreeGrafter"/>
</dbReference>
<evidence type="ECO:0000256" key="3">
    <source>
        <dbReference type="SAM" id="SignalP"/>
    </source>
</evidence>
<dbReference type="InterPro" id="IPR033121">
    <property type="entry name" value="PEPTIDASE_A1"/>
</dbReference>
<sequence length="458" mass="49461">MKASLSSILISAFWLAPASTASPLKGASNRDTPGPLPAVSAAGFHDVVTAHSIPMRRQKLAPSATHPALQRRANFPARLRNVYDVYYIIDLEVGNQTIPVSVDTGSSDTWMVQEPYECVSFWWDGPGTKPNCGLGSGFQGNLSGGIIPDLPPFVRSYVDGTFVSGFYGRENVAIAGITAHNQRLAIVNQAYWHGDGQTSGLLGLAYPYLTSLDGSDQNQPPYDPVFTTMWKSGAIDPVFSIALSRSEDQGNRTGRENPSSGKIEESYLALGGLPPVDVDEATWARTPIHGMMAVPQWGFETDEKGMYIIKPDAFVVEKKAGSKSSEDDGAVVTRNTTQIPVLIDVGATLSYLPKAIVNPLYAAFDPPAQYMSSGGLFYAACNATIPRFGVQIGESTFYMAPEDLLRQTARDPTGEWCRVGVTDTDTPPHVLGVSFLTNVVAVFDVGKSEMRFAARNKY</sequence>
<feature type="active site" evidence="2">
    <location>
        <position position="344"/>
    </location>
</feature>
<dbReference type="PANTHER" id="PTHR47966:SF47">
    <property type="entry name" value="ENDOPEPTIDASE, PUTATIVE (AFU_ORTHOLOGUE AFUA_3G01220)-RELATED"/>
    <property type="match status" value="1"/>
</dbReference>
<keyword evidence="6" id="KW-1185">Reference proteome</keyword>
<dbReference type="GO" id="GO:0004190">
    <property type="term" value="F:aspartic-type endopeptidase activity"/>
    <property type="evidence" value="ECO:0007669"/>
    <property type="project" value="InterPro"/>
</dbReference>
<feature type="domain" description="Peptidase A1" evidence="4">
    <location>
        <begin position="87"/>
        <end position="453"/>
    </location>
</feature>
<dbReference type="InterPro" id="IPR034164">
    <property type="entry name" value="Pepsin-like_dom"/>
</dbReference>
<reference evidence="5" key="1">
    <citation type="journal article" date="2023" name="Mol. Phylogenet. Evol.">
        <title>Genome-scale phylogeny and comparative genomics of the fungal order Sordariales.</title>
        <authorList>
            <person name="Hensen N."/>
            <person name="Bonometti L."/>
            <person name="Westerberg I."/>
            <person name="Brannstrom I.O."/>
            <person name="Guillou S."/>
            <person name="Cros-Aarteil S."/>
            <person name="Calhoun S."/>
            <person name="Haridas S."/>
            <person name="Kuo A."/>
            <person name="Mondo S."/>
            <person name="Pangilinan J."/>
            <person name="Riley R."/>
            <person name="LaButti K."/>
            <person name="Andreopoulos B."/>
            <person name="Lipzen A."/>
            <person name="Chen C."/>
            <person name="Yan M."/>
            <person name="Daum C."/>
            <person name="Ng V."/>
            <person name="Clum A."/>
            <person name="Steindorff A."/>
            <person name="Ohm R.A."/>
            <person name="Martin F."/>
            <person name="Silar P."/>
            <person name="Natvig D.O."/>
            <person name="Lalanne C."/>
            <person name="Gautier V."/>
            <person name="Ament-Velasquez S.L."/>
            <person name="Kruys A."/>
            <person name="Hutchinson M.I."/>
            <person name="Powell A.J."/>
            <person name="Barry K."/>
            <person name="Miller A.N."/>
            <person name="Grigoriev I.V."/>
            <person name="Debuchy R."/>
            <person name="Gladieux P."/>
            <person name="Hiltunen Thoren M."/>
            <person name="Johannesson H."/>
        </authorList>
    </citation>
    <scope>NUCLEOTIDE SEQUENCE</scope>
    <source>
        <strain evidence="5">CBS 532.94</strain>
    </source>
</reference>
<proteinExistence type="inferred from homology"/>
<comment type="similarity">
    <text evidence="1">Belongs to the peptidase A1 family.</text>
</comment>
<dbReference type="PRINTS" id="PR00792">
    <property type="entry name" value="PEPSIN"/>
</dbReference>
<keyword evidence="3" id="KW-0732">Signal</keyword>
<evidence type="ECO:0000313" key="5">
    <source>
        <dbReference type="EMBL" id="KAK4235241.1"/>
    </source>
</evidence>
<feature type="signal peptide" evidence="3">
    <location>
        <begin position="1"/>
        <end position="20"/>
    </location>
</feature>
<dbReference type="SUPFAM" id="SSF50630">
    <property type="entry name" value="Acid proteases"/>
    <property type="match status" value="1"/>
</dbReference>
<reference evidence="5" key="2">
    <citation type="submission" date="2023-05" db="EMBL/GenBank/DDBJ databases">
        <authorList>
            <consortium name="Lawrence Berkeley National Laboratory"/>
            <person name="Steindorff A."/>
            <person name="Hensen N."/>
            <person name="Bonometti L."/>
            <person name="Westerberg I."/>
            <person name="Brannstrom I.O."/>
            <person name="Guillou S."/>
            <person name="Cros-Aarteil S."/>
            <person name="Calhoun S."/>
            <person name="Haridas S."/>
            <person name="Kuo A."/>
            <person name="Mondo S."/>
            <person name="Pangilinan J."/>
            <person name="Riley R."/>
            <person name="Labutti K."/>
            <person name="Andreopoulos B."/>
            <person name="Lipzen A."/>
            <person name="Chen C."/>
            <person name="Yanf M."/>
            <person name="Daum C."/>
            <person name="Ng V."/>
            <person name="Clum A."/>
            <person name="Ohm R."/>
            <person name="Martin F."/>
            <person name="Silar P."/>
            <person name="Natvig D."/>
            <person name="Lalanne C."/>
            <person name="Gautier V."/>
            <person name="Ament-Velasquez S.L."/>
            <person name="Kruys A."/>
            <person name="Hutchinson M.I."/>
            <person name="Powell A.J."/>
            <person name="Barry K."/>
            <person name="Miller A.N."/>
            <person name="Grigoriev I.V."/>
            <person name="Debuchy R."/>
            <person name="Gladieux P."/>
            <person name="Thoren M.H."/>
            <person name="Johannesson H."/>
        </authorList>
    </citation>
    <scope>NUCLEOTIDE SEQUENCE</scope>
    <source>
        <strain evidence="5">CBS 532.94</strain>
    </source>
</reference>
<dbReference type="Gene3D" id="2.40.70.10">
    <property type="entry name" value="Acid Proteases"/>
    <property type="match status" value="2"/>
</dbReference>
<dbReference type="AlphaFoldDB" id="A0AAN7C5C9"/>
<evidence type="ECO:0000256" key="1">
    <source>
        <dbReference type="ARBA" id="ARBA00007447"/>
    </source>
</evidence>
<dbReference type="PROSITE" id="PS51767">
    <property type="entry name" value="PEPTIDASE_A1"/>
    <property type="match status" value="1"/>
</dbReference>
<accession>A0AAN7C5C9</accession>
<organism evidence="5 6">
    <name type="scientific">Achaetomium macrosporum</name>
    <dbReference type="NCBI Taxonomy" id="79813"/>
    <lineage>
        <taxon>Eukaryota</taxon>
        <taxon>Fungi</taxon>
        <taxon>Dikarya</taxon>
        <taxon>Ascomycota</taxon>
        <taxon>Pezizomycotina</taxon>
        <taxon>Sordariomycetes</taxon>
        <taxon>Sordariomycetidae</taxon>
        <taxon>Sordariales</taxon>
        <taxon>Chaetomiaceae</taxon>
        <taxon>Achaetomium</taxon>
    </lineage>
</organism>